<dbReference type="SUPFAM" id="SSF89796">
    <property type="entry name" value="CoA-transferase family III (CaiB/BaiF)"/>
    <property type="match status" value="1"/>
</dbReference>
<proteinExistence type="inferred from homology"/>
<keyword evidence="2" id="KW-0808">Transferase</keyword>
<evidence type="ECO:0000313" key="3">
    <source>
        <dbReference type="EMBL" id="CAI2362817.1"/>
    </source>
</evidence>
<gene>
    <name evidence="3" type="ORF">ECRASSUSDP1_LOCUS4145</name>
</gene>
<comment type="caution">
    <text evidence="3">The sequence shown here is derived from an EMBL/GenBank/DDBJ whole genome shotgun (WGS) entry which is preliminary data.</text>
</comment>
<keyword evidence="4" id="KW-1185">Reference proteome</keyword>
<organism evidence="3 4">
    <name type="scientific">Euplotes crassus</name>
    <dbReference type="NCBI Taxonomy" id="5936"/>
    <lineage>
        <taxon>Eukaryota</taxon>
        <taxon>Sar</taxon>
        <taxon>Alveolata</taxon>
        <taxon>Ciliophora</taxon>
        <taxon>Intramacronucleata</taxon>
        <taxon>Spirotrichea</taxon>
        <taxon>Hypotrichia</taxon>
        <taxon>Euplotida</taxon>
        <taxon>Euplotidae</taxon>
        <taxon>Moneuplotes</taxon>
    </lineage>
</organism>
<dbReference type="PANTHER" id="PTHR48207:SF3">
    <property type="entry name" value="SUCCINATE--HYDROXYMETHYLGLUTARATE COA-TRANSFERASE"/>
    <property type="match status" value="1"/>
</dbReference>
<dbReference type="Proteomes" id="UP001295684">
    <property type="component" value="Unassembled WGS sequence"/>
</dbReference>
<dbReference type="InterPro" id="IPR023606">
    <property type="entry name" value="CoA-Trfase_III_dom_1_sf"/>
</dbReference>
<dbReference type="GO" id="GO:0008410">
    <property type="term" value="F:CoA-transferase activity"/>
    <property type="evidence" value="ECO:0007669"/>
    <property type="project" value="TreeGrafter"/>
</dbReference>
<evidence type="ECO:0008006" key="5">
    <source>
        <dbReference type="Google" id="ProtNLM"/>
    </source>
</evidence>
<comment type="similarity">
    <text evidence="1">Belongs to the CoA-transferase III family.</text>
</comment>
<dbReference type="Pfam" id="PF02515">
    <property type="entry name" value="CoA_transf_3"/>
    <property type="match status" value="1"/>
</dbReference>
<dbReference type="EMBL" id="CAMPGE010003974">
    <property type="protein sequence ID" value="CAI2362817.1"/>
    <property type="molecule type" value="Genomic_DNA"/>
</dbReference>
<dbReference type="Gene3D" id="3.40.50.10540">
    <property type="entry name" value="Crotonobetainyl-coa:carnitine coa-transferase, domain 1"/>
    <property type="match status" value="2"/>
</dbReference>
<reference evidence="3" key="1">
    <citation type="submission" date="2023-07" db="EMBL/GenBank/DDBJ databases">
        <authorList>
            <consortium name="AG Swart"/>
            <person name="Singh M."/>
            <person name="Singh A."/>
            <person name="Seah K."/>
            <person name="Emmerich C."/>
        </authorList>
    </citation>
    <scope>NUCLEOTIDE SEQUENCE</scope>
    <source>
        <strain evidence="3">DP1</strain>
    </source>
</reference>
<accession>A0AAD1U5N3</accession>
<name>A0AAD1U5N3_EUPCR</name>
<evidence type="ECO:0000256" key="2">
    <source>
        <dbReference type="ARBA" id="ARBA00022679"/>
    </source>
</evidence>
<dbReference type="PANTHER" id="PTHR48207">
    <property type="entry name" value="SUCCINATE--HYDROXYMETHYLGLUTARATE COA-TRANSFERASE"/>
    <property type="match status" value="1"/>
</dbReference>
<dbReference type="InterPro" id="IPR003673">
    <property type="entry name" value="CoA-Trfase_fam_III"/>
</dbReference>
<dbReference type="InterPro" id="IPR050483">
    <property type="entry name" value="CoA-transferase_III_domain"/>
</dbReference>
<protein>
    <recommendedName>
        <fullName evidence="5">CoA transferase</fullName>
    </recommendedName>
</protein>
<evidence type="ECO:0000313" key="4">
    <source>
        <dbReference type="Proteomes" id="UP001295684"/>
    </source>
</evidence>
<dbReference type="AlphaFoldDB" id="A0AAD1U5N3"/>
<sequence>MSILKGIKVLDCSRIFAAPVCSMMLADMGAEVIKVENPNLGDDTRRWGPPFPKEGDDAYYYLSMNRNKRSITLDLKRKEAQEVIGKLIGKSDIFIHNFLNLKTKNFGVDYPTLSSINPSLIYASVSGFGDEGPMAGKGAMDFTVQAMSGIMSITGSPEGSPFKVGYAVTDILTGQMLYSSILSALYAREKDPLKKGMKLDSSLLHSALFSMCYVPFSYLNSGFNYKRLGNNHPNIAPYSSYKTQDGHYLVIAAATEQLFKNFCAGLSISDEEYSKWSRNKVRAGNPDEFNGFLQSKIDRLSKEDLIQILEKHGIPYSEINNMEGVFSNEDIKGIGLTKKVYSENYKQELEYVKHPINMTNTHHKFADFTEPPKLGQHTDEVLAELGYTENEIQNLRKEKII</sequence>
<evidence type="ECO:0000256" key="1">
    <source>
        <dbReference type="ARBA" id="ARBA00008383"/>
    </source>
</evidence>